<evidence type="ECO:0000313" key="1">
    <source>
        <dbReference type="EMBL" id="KAK8209037.1"/>
    </source>
</evidence>
<sequence length="298" mass="32788">MPVTKLSKDAPIIIVGAGVFGFALHLAKAGYTAVTVFDKQPYNENGYSTSDGADAASADLNKVMRLSYGNELLYQRLAFDGIASWNDWNAAIATSAPEDLPNGLTPQDLVWNNCGFLRLSIDGKLSDHERATLANMTREGLRDTQYVIGNVEDERRARLKGFEKKFDPFRRKQQGKDLTGVFDSTAGFVQASKACAWVMHLCRKAGVQFVLGEFAGQLTSFVKADGRTVGIQTADGLQHRADLVILAGEHPSARTKMFKRSQLIVFSSSWRLDSFAISHNLSTPRNNGRQRRLLPATS</sequence>
<dbReference type="EMBL" id="JAMKPW020000018">
    <property type="protein sequence ID" value="KAK8209037.1"/>
    <property type="molecule type" value="Genomic_DNA"/>
</dbReference>
<protein>
    <submittedName>
        <fullName evidence="1">Uncharacterized protein</fullName>
    </submittedName>
</protein>
<organism evidence="1 2">
    <name type="scientific">Zalaria obscura</name>
    <dbReference type="NCBI Taxonomy" id="2024903"/>
    <lineage>
        <taxon>Eukaryota</taxon>
        <taxon>Fungi</taxon>
        <taxon>Dikarya</taxon>
        <taxon>Ascomycota</taxon>
        <taxon>Pezizomycotina</taxon>
        <taxon>Dothideomycetes</taxon>
        <taxon>Dothideomycetidae</taxon>
        <taxon>Dothideales</taxon>
        <taxon>Zalariaceae</taxon>
        <taxon>Zalaria</taxon>
    </lineage>
</organism>
<proteinExistence type="predicted"/>
<accession>A0ACC3SDP6</accession>
<dbReference type="Proteomes" id="UP001320706">
    <property type="component" value="Unassembled WGS sequence"/>
</dbReference>
<reference evidence="1" key="1">
    <citation type="submission" date="2024-02" db="EMBL/GenBank/DDBJ databases">
        <title>Metagenome Assembled Genome of Zalaria obscura JY119.</title>
        <authorList>
            <person name="Vighnesh L."/>
            <person name="Jagadeeshwari U."/>
            <person name="Venkata Ramana C."/>
            <person name="Sasikala C."/>
        </authorList>
    </citation>
    <scope>NUCLEOTIDE SEQUENCE</scope>
    <source>
        <strain evidence="1">JY119</strain>
    </source>
</reference>
<gene>
    <name evidence="1" type="ORF">M8818_004001</name>
</gene>
<evidence type="ECO:0000313" key="2">
    <source>
        <dbReference type="Proteomes" id="UP001320706"/>
    </source>
</evidence>
<name>A0ACC3SDP6_9PEZI</name>
<keyword evidence="2" id="KW-1185">Reference proteome</keyword>
<comment type="caution">
    <text evidence="1">The sequence shown here is derived from an EMBL/GenBank/DDBJ whole genome shotgun (WGS) entry which is preliminary data.</text>
</comment>